<evidence type="ECO:0000256" key="3">
    <source>
        <dbReference type="ARBA" id="ARBA00022723"/>
    </source>
</evidence>
<dbReference type="Proteomes" id="UP000306102">
    <property type="component" value="Unassembled WGS sequence"/>
</dbReference>
<dbReference type="PROSITE" id="PS00803">
    <property type="entry name" value="CALRETICULIN_1"/>
    <property type="match status" value="1"/>
</dbReference>
<dbReference type="PROSITE" id="PS00804">
    <property type="entry name" value="CALRETICULIN_2"/>
    <property type="match status" value="1"/>
</dbReference>
<evidence type="ECO:0008006" key="16">
    <source>
        <dbReference type="Google" id="ProtNLM"/>
    </source>
</evidence>
<evidence type="ECO:0000256" key="4">
    <source>
        <dbReference type="ARBA" id="ARBA00022729"/>
    </source>
</evidence>
<dbReference type="Gene3D" id="2.10.250.10">
    <property type="entry name" value="Calreticulin/calnexin, P domain"/>
    <property type="match status" value="1"/>
</dbReference>
<feature type="region of interest" description="Disordered" evidence="13">
    <location>
        <begin position="198"/>
        <end position="243"/>
    </location>
</feature>
<protein>
    <recommendedName>
        <fullName evidence="16">Calreticulin</fullName>
    </recommendedName>
</protein>
<dbReference type="SUPFAM" id="SSF63887">
    <property type="entry name" value="P-domain of calnexin/calreticulin"/>
    <property type="match status" value="1"/>
</dbReference>
<dbReference type="GO" id="GO:0051082">
    <property type="term" value="F:unfolded protein binding"/>
    <property type="evidence" value="ECO:0007669"/>
    <property type="project" value="InterPro"/>
</dbReference>
<dbReference type="InterPro" id="IPR001580">
    <property type="entry name" value="Calret/calnex"/>
</dbReference>
<keyword evidence="9" id="KW-0106">Calcium</keyword>
<evidence type="ECO:0000256" key="9">
    <source>
        <dbReference type="ARBA" id="ARBA00022837"/>
    </source>
</evidence>
<organism evidence="14 15">
    <name type="scientific">Camellia sinensis var. sinensis</name>
    <name type="common">China tea</name>
    <dbReference type="NCBI Taxonomy" id="542762"/>
    <lineage>
        <taxon>Eukaryota</taxon>
        <taxon>Viridiplantae</taxon>
        <taxon>Streptophyta</taxon>
        <taxon>Embryophyta</taxon>
        <taxon>Tracheophyta</taxon>
        <taxon>Spermatophyta</taxon>
        <taxon>Magnoliopsida</taxon>
        <taxon>eudicotyledons</taxon>
        <taxon>Gunneridae</taxon>
        <taxon>Pentapetalae</taxon>
        <taxon>asterids</taxon>
        <taxon>Ericales</taxon>
        <taxon>Theaceae</taxon>
        <taxon>Camellia</taxon>
    </lineage>
</organism>
<keyword evidence="15" id="KW-1185">Reference proteome</keyword>
<evidence type="ECO:0000256" key="2">
    <source>
        <dbReference type="ARBA" id="ARBA00010983"/>
    </source>
</evidence>
<dbReference type="STRING" id="542762.A0A4S4EB68"/>
<evidence type="ECO:0000256" key="8">
    <source>
        <dbReference type="ARBA" id="ARBA00022833"/>
    </source>
</evidence>
<dbReference type="GO" id="GO:0005788">
    <property type="term" value="C:endoplasmic reticulum lumen"/>
    <property type="evidence" value="ECO:0007669"/>
    <property type="project" value="UniProtKB-SubCell"/>
</dbReference>
<reference evidence="14 15" key="1">
    <citation type="journal article" date="2018" name="Proc. Natl. Acad. Sci. U.S.A.">
        <title>Draft genome sequence of Camellia sinensis var. sinensis provides insights into the evolution of the tea genome and tea quality.</title>
        <authorList>
            <person name="Wei C."/>
            <person name="Yang H."/>
            <person name="Wang S."/>
            <person name="Zhao J."/>
            <person name="Liu C."/>
            <person name="Gao L."/>
            <person name="Xia E."/>
            <person name="Lu Y."/>
            <person name="Tai Y."/>
            <person name="She G."/>
            <person name="Sun J."/>
            <person name="Cao H."/>
            <person name="Tong W."/>
            <person name="Gao Q."/>
            <person name="Li Y."/>
            <person name="Deng W."/>
            <person name="Jiang X."/>
            <person name="Wang W."/>
            <person name="Chen Q."/>
            <person name="Zhang S."/>
            <person name="Li H."/>
            <person name="Wu J."/>
            <person name="Wang P."/>
            <person name="Li P."/>
            <person name="Shi C."/>
            <person name="Zheng F."/>
            <person name="Jian J."/>
            <person name="Huang B."/>
            <person name="Shan D."/>
            <person name="Shi M."/>
            <person name="Fang C."/>
            <person name="Yue Y."/>
            <person name="Li F."/>
            <person name="Li D."/>
            <person name="Wei S."/>
            <person name="Han B."/>
            <person name="Jiang C."/>
            <person name="Yin Y."/>
            <person name="Xia T."/>
            <person name="Zhang Z."/>
            <person name="Bennetzen J.L."/>
            <person name="Zhao S."/>
            <person name="Wan X."/>
        </authorList>
    </citation>
    <scope>NUCLEOTIDE SEQUENCE [LARGE SCALE GENOMIC DNA]</scope>
    <source>
        <strain evidence="15">cv. Shuchazao</strain>
        <tissue evidence="14">Leaf</tissue>
    </source>
</reference>
<feature type="disulfide bond" evidence="11">
    <location>
        <begin position="81"/>
        <end position="113"/>
    </location>
</feature>
<evidence type="ECO:0000256" key="1">
    <source>
        <dbReference type="ARBA" id="ARBA00004319"/>
    </source>
</evidence>
<dbReference type="FunFam" id="2.10.250.10:FF:000002">
    <property type="entry name" value="Calreticulin"/>
    <property type="match status" value="1"/>
</dbReference>
<dbReference type="GO" id="GO:0005509">
    <property type="term" value="F:calcium ion binding"/>
    <property type="evidence" value="ECO:0007669"/>
    <property type="project" value="InterPro"/>
</dbReference>
<feature type="signal peptide" evidence="12">
    <location>
        <begin position="1"/>
        <end position="31"/>
    </location>
</feature>
<evidence type="ECO:0000313" key="14">
    <source>
        <dbReference type="EMBL" id="THG13440.1"/>
    </source>
</evidence>
<dbReference type="GO" id="GO:0005789">
    <property type="term" value="C:endoplasmic reticulum membrane"/>
    <property type="evidence" value="ECO:0007669"/>
    <property type="project" value="TreeGrafter"/>
</dbReference>
<comment type="caution">
    <text evidence="14">The sequence shown here is derived from an EMBL/GenBank/DDBJ whole genome shotgun (WGS) entry which is preliminary data.</text>
</comment>
<dbReference type="Gene3D" id="2.60.120.200">
    <property type="match status" value="1"/>
</dbReference>
<dbReference type="PANTHER" id="PTHR11073:SF46">
    <property type="entry name" value="CALRETICULIN"/>
    <property type="match status" value="1"/>
</dbReference>
<dbReference type="PRINTS" id="PR00626">
    <property type="entry name" value="CALRETICULIN"/>
</dbReference>
<keyword evidence="5" id="KW-0430">Lectin</keyword>
<dbReference type="Pfam" id="PF00262">
    <property type="entry name" value="Calreticulin"/>
    <property type="match status" value="2"/>
</dbReference>
<dbReference type="PANTHER" id="PTHR11073">
    <property type="entry name" value="CALRETICULIN AND CALNEXIN"/>
    <property type="match status" value="1"/>
</dbReference>
<evidence type="ECO:0000256" key="11">
    <source>
        <dbReference type="PIRSR" id="PIRSR601580-3"/>
    </source>
</evidence>
<accession>A0A4S4EB68</accession>
<gene>
    <name evidence="14" type="ORF">TEA_020977</name>
</gene>
<dbReference type="InterPro" id="IPR009033">
    <property type="entry name" value="Calreticulin/calnexin_P_dom_sf"/>
</dbReference>
<keyword evidence="10 12" id="KW-0143">Chaperone</keyword>
<keyword evidence="7 12" id="KW-0256">Endoplasmic reticulum</keyword>
<proteinExistence type="inferred from homology"/>
<feature type="compositionally biased region" description="Basic and acidic residues" evidence="13">
    <location>
        <begin position="220"/>
        <end position="229"/>
    </location>
</feature>
<evidence type="ECO:0000256" key="5">
    <source>
        <dbReference type="ARBA" id="ARBA00022734"/>
    </source>
</evidence>
<feature type="region of interest" description="Disordered" evidence="13">
    <location>
        <begin position="520"/>
        <end position="542"/>
    </location>
</feature>
<keyword evidence="11" id="KW-1015">Disulfide bond</keyword>
<evidence type="ECO:0000256" key="13">
    <source>
        <dbReference type="SAM" id="MobiDB-lite"/>
    </source>
</evidence>
<evidence type="ECO:0000256" key="7">
    <source>
        <dbReference type="ARBA" id="ARBA00022824"/>
    </source>
</evidence>
<dbReference type="SUPFAM" id="SSF49899">
    <property type="entry name" value="Concanavalin A-like lectins/glucanases"/>
    <property type="match status" value="1"/>
</dbReference>
<keyword evidence="3" id="KW-0479">Metal-binding</keyword>
<comment type="similarity">
    <text evidence="2 12">Belongs to the calreticulin family.</text>
</comment>
<keyword evidence="4 12" id="KW-0732">Signal</keyword>
<sequence length="542" mass="62939">MAASLGRSVPLLLLLLLPTLQLSLLFHSTLSEIIFEERFEGIQTSADAKHFAISAKIPEFTNKDRTLVLQYSIKFEQDIECGGGYIKLLSGFVNQKKFGGDTPYSLMFGPDLCGTQTKKLHVILSYQGQNYPVKKDLECETDKLTHFYTFILRPDATYSILIDNRERDSGSMYTDWDILPPRKIKDINAKKPADWEDREYIDDPNAVKPEGYDSIPAEIPDPKAKKPDNWDEDEDGIWKPPKVPNPAYKGPWKRKKIKNPNYKGKWKIPWIDNPEFEDDPDLYVLKPIQYVGIEVWQVKGGSVYDNVLICDDPAYAKQVVEEVFANREAEKEAFEEAEKVRKAKEEEEAQRAREEGERRRKERGYDRRYRDRERYRDRYRRHDRRRDYMDDYHFGDIFYLWRCRMNSDGIFCVSVSHEFHTAPINRALICSLKITRVHRCAVESGGDLVAKGGSGKGRSFDDMLEEGDNYMLVLLERVWKLNRIVSTKRAELNQLQQETKELEMQNCALKVYLEIMEHNEGKQEGSKEAVEQTKGAKPSASK</sequence>
<keyword evidence="8" id="KW-0862">Zinc</keyword>
<dbReference type="InterPro" id="IPR018124">
    <property type="entry name" value="Calret/calnex_CS"/>
</dbReference>
<feature type="region of interest" description="Disordered" evidence="13">
    <location>
        <begin position="337"/>
        <end position="363"/>
    </location>
</feature>
<dbReference type="GO" id="GO:0030246">
    <property type="term" value="F:carbohydrate binding"/>
    <property type="evidence" value="ECO:0007669"/>
    <property type="project" value="UniProtKB-KW"/>
</dbReference>
<dbReference type="GO" id="GO:0036503">
    <property type="term" value="P:ERAD pathway"/>
    <property type="evidence" value="ECO:0007669"/>
    <property type="project" value="TreeGrafter"/>
</dbReference>
<comment type="subcellular location">
    <subcellularLocation>
        <location evidence="1">Endoplasmic reticulum lumen</location>
    </subcellularLocation>
</comment>
<keyword evidence="6" id="KW-0677">Repeat</keyword>
<evidence type="ECO:0000256" key="12">
    <source>
        <dbReference type="RuleBase" id="RU362126"/>
    </source>
</evidence>
<evidence type="ECO:0000256" key="6">
    <source>
        <dbReference type="ARBA" id="ARBA00022737"/>
    </source>
</evidence>
<dbReference type="GO" id="GO:0006457">
    <property type="term" value="P:protein folding"/>
    <property type="evidence" value="ECO:0007669"/>
    <property type="project" value="InterPro"/>
</dbReference>
<evidence type="ECO:0000256" key="10">
    <source>
        <dbReference type="ARBA" id="ARBA00023186"/>
    </source>
</evidence>
<dbReference type="EMBL" id="SDRB02005879">
    <property type="protein sequence ID" value="THG13440.1"/>
    <property type="molecule type" value="Genomic_DNA"/>
</dbReference>
<feature type="chain" id="PRO_5021038919" description="Calreticulin" evidence="12">
    <location>
        <begin position="32"/>
        <end position="542"/>
    </location>
</feature>
<name>A0A4S4EB68_CAMSN</name>
<dbReference type="InterPro" id="IPR013320">
    <property type="entry name" value="ConA-like_dom_sf"/>
</dbReference>
<dbReference type="AlphaFoldDB" id="A0A4S4EB68"/>
<evidence type="ECO:0000313" key="15">
    <source>
        <dbReference type="Proteomes" id="UP000306102"/>
    </source>
</evidence>
<feature type="compositionally biased region" description="Basic and acidic residues" evidence="13">
    <location>
        <begin position="520"/>
        <end position="531"/>
    </location>
</feature>